<dbReference type="Proteomes" id="UP000636479">
    <property type="component" value="Unassembled WGS sequence"/>
</dbReference>
<gene>
    <name evidence="4" type="ORF">MIND_01328900</name>
</gene>
<keyword evidence="1" id="KW-0175">Coiled coil</keyword>
<dbReference type="AlphaFoldDB" id="A0A8H6S1J4"/>
<feature type="domain" description="F-box" evidence="3">
    <location>
        <begin position="59"/>
        <end position="111"/>
    </location>
</feature>
<evidence type="ECO:0000259" key="3">
    <source>
        <dbReference type="Pfam" id="PF12937"/>
    </source>
</evidence>
<feature type="region of interest" description="Disordered" evidence="2">
    <location>
        <begin position="376"/>
        <end position="404"/>
    </location>
</feature>
<evidence type="ECO:0000313" key="4">
    <source>
        <dbReference type="EMBL" id="KAF7290157.1"/>
    </source>
</evidence>
<name>A0A8H6S1J4_9AGAR</name>
<dbReference type="RefSeq" id="XP_037213735.1">
    <property type="nucleotide sequence ID" value="XM_037369739.1"/>
</dbReference>
<feature type="coiled-coil region" evidence="1">
    <location>
        <begin position="9"/>
        <end position="50"/>
    </location>
</feature>
<sequence>MDSTPSMETHAAQDDIAQLRQEADDIDKEIERLEAELARLEAQRKTIQGKLSCIVYPVNTLPPEVLCHIFAAAASLSPLKEVNSVLLSITGVCQRWRDVAISEPVIWTRLCYVLDNHDQDRLFYRFLERSNGLPITLALDPRDRLSLPPTFFRSCSQWKEADISFPGGFLFNFLAPGSSLILPHLEKLTVVKNWGSESQHSLFSNAPRLCDVSIAYPNLLLQLGFPLQQLRKLTLLEHKRILLHDLLALLPHLHAVEDLSIGPIARFGTDITRDKLDIQSLSILSLRGKGSSLILAHTHLPHLATLSISTFEDTDAEVLVRPGILRSLSNLATLSVYLTYPKDLSFLALLRAPRPRYARGRASDCDTGQYVLPDQTGGRRRLFPPRPSPRPRVLDADHSHSCAL</sequence>
<dbReference type="Pfam" id="PF12937">
    <property type="entry name" value="F-box-like"/>
    <property type="match status" value="1"/>
</dbReference>
<keyword evidence="5" id="KW-1185">Reference proteome</keyword>
<proteinExistence type="predicted"/>
<dbReference type="EMBL" id="JACAZF010000015">
    <property type="protein sequence ID" value="KAF7290157.1"/>
    <property type="molecule type" value="Genomic_DNA"/>
</dbReference>
<dbReference type="InterPro" id="IPR001810">
    <property type="entry name" value="F-box_dom"/>
</dbReference>
<dbReference type="SUPFAM" id="SSF81383">
    <property type="entry name" value="F-box domain"/>
    <property type="match status" value="1"/>
</dbReference>
<protein>
    <submittedName>
        <fullName evidence="4">F-box domain-containing protein</fullName>
    </submittedName>
</protein>
<dbReference type="Gene3D" id="1.20.1280.50">
    <property type="match status" value="1"/>
</dbReference>
<reference evidence="4" key="1">
    <citation type="submission" date="2020-05" db="EMBL/GenBank/DDBJ databases">
        <title>Mycena genomes resolve the evolution of fungal bioluminescence.</title>
        <authorList>
            <person name="Tsai I.J."/>
        </authorList>
    </citation>
    <scope>NUCLEOTIDE SEQUENCE</scope>
    <source>
        <strain evidence="4">171206Taipei</strain>
    </source>
</reference>
<dbReference type="InterPro" id="IPR036047">
    <property type="entry name" value="F-box-like_dom_sf"/>
</dbReference>
<evidence type="ECO:0000313" key="5">
    <source>
        <dbReference type="Proteomes" id="UP000636479"/>
    </source>
</evidence>
<dbReference type="OrthoDB" id="2269034at2759"/>
<dbReference type="GeneID" id="59352255"/>
<evidence type="ECO:0000256" key="2">
    <source>
        <dbReference type="SAM" id="MobiDB-lite"/>
    </source>
</evidence>
<organism evidence="4 5">
    <name type="scientific">Mycena indigotica</name>
    <dbReference type="NCBI Taxonomy" id="2126181"/>
    <lineage>
        <taxon>Eukaryota</taxon>
        <taxon>Fungi</taxon>
        <taxon>Dikarya</taxon>
        <taxon>Basidiomycota</taxon>
        <taxon>Agaricomycotina</taxon>
        <taxon>Agaricomycetes</taxon>
        <taxon>Agaricomycetidae</taxon>
        <taxon>Agaricales</taxon>
        <taxon>Marasmiineae</taxon>
        <taxon>Mycenaceae</taxon>
        <taxon>Mycena</taxon>
    </lineage>
</organism>
<accession>A0A8H6S1J4</accession>
<dbReference type="SUPFAM" id="SSF52047">
    <property type="entry name" value="RNI-like"/>
    <property type="match status" value="1"/>
</dbReference>
<feature type="compositionally biased region" description="Basic and acidic residues" evidence="2">
    <location>
        <begin position="392"/>
        <end position="404"/>
    </location>
</feature>
<evidence type="ECO:0000256" key="1">
    <source>
        <dbReference type="SAM" id="Coils"/>
    </source>
</evidence>
<comment type="caution">
    <text evidence="4">The sequence shown here is derived from an EMBL/GenBank/DDBJ whole genome shotgun (WGS) entry which is preliminary data.</text>
</comment>